<organism evidence="2">
    <name type="scientific">Alexandrium monilatum</name>
    <dbReference type="NCBI Taxonomy" id="311494"/>
    <lineage>
        <taxon>Eukaryota</taxon>
        <taxon>Sar</taxon>
        <taxon>Alveolata</taxon>
        <taxon>Dinophyceae</taxon>
        <taxon>Gonyaulacales</taxon>
        <taxon>Pyrocystaceae</taxon>
        <taxon>Alexandrium</taxon>
    </lineage>
</organism>
<name>A0A7S4Q2V8_9DINO</name>
<evidence type="ECO:0000256" key="1">
    <source>
        <dbReference type="SAM" id="MobiDB-lite"/>
    </source>
</evidence>
<dbReference type="EMBL" id="HBNR01015791">
    <property type="protein sequence ID" value="CAE4570756.1"/>
    <property type="molecule type" value="Transcribed_RNA"/>
</dbReference>
<dbReference type="PANTHER" id="PTHR47113:SF1">
    <property type="entry name" value="LD09343P"/>
    <property type="match status" value="1"/>
</dbReference>
<feature type="region of interest" description="Disordered" evidence="1">
    <location>
        <begin position="239"/>
        <end position="259"/>
    </location>
</feature>
<dbReference type="Pfam" id="PF03133">
    <property type="entry name" value="TTL"/>
    <property type="match status" value="2"/>
</dbReference>
<dbReference type="AlphaFoldDB" id="A0A7S4Q2V8"/>
<dbReference type="InterPro" id="IPR053317">
    <property type="entry name" value="Tubulin_polyglutamylase"/>
</dbReference>
<gene>
    <name evidence="2" type="ORF">AMON00008_LOCUS10375</name>
</gene>
<accession>A0A7S4Q2V8</accession>
<evidence type="ECO:0008006" key="3">
    <source>
        <dbReference type="Google" id="ProtNLM"/>
    </source>
</evidence>
<evidence type="ECO:0000313" key="2">
    <source>
        <dbReference type="EMBL" id="CAE4570756.1"/>
    </source>
</evidence>
<dbReference type="PANTHER" id="PTHR47113">
    <property type="entry name" value="LD09343P"/>
    <property type="match status" value="1"/>
</dbReference>
<dbReference type="InterPro" id="IPR004344">
    <property type="entry name" value="TTL/TTLL_fam"/>
</dbReference>
<reference evidence="2" key="1">
    <citation type="submission" date="2021-01" db="EMBL/GenBank/DDBJ databases">
        <authorList>
            <person name="Corre E."/>
            <person name="Pelletier E."/>
            <person name="Niang G."/>
            <person name="Scheremetjew M."/>
            <person name="Finn R."/>
            <person name="Kale V."/>
            <person name="Holt S."/>
            <person name="Cochrane G."/>
            <person name="Meng A."/>
            <person name="Brown T."/>
            <person name="Cohen L."/>
        </authorList>
    </citation>
    <scope>NUCLEOTIDE SEQUENCE</scope>
    <source>
        <strain evidence="2">CCMP3105</strain>
    </source>
</reference>
<proteinExistence type="predicted"/>
<protein>
    <recommendedName>
        <fullName evidence="3">Tubulin--tyrosine ligase-like protein 9</fullName>
    </recommendedName>
</protein>
<sequence length="259" mass="29053">MQRPLLVDGSKFDVGVYVLMLVGSRPGRTTSLRTLVYNELSLRFCGADYPGHGVREPTAEELLAAPSEALFVADRFRGFWNFPSMKPHLHLGAKAALANIIGPSSMDRIDRNVDSILASASAAVLERATDAHSGLENATRWSIHGNRYWELMRFDCFVDESLSVSVVEINMSPNQWPHNPGKGEVPYDDTSWRHKLQDDVLLEVAAWASTGFLREDAERRGGDVATGFREVWRGEKSLPEPAHLRGPNRSLPHRRRYFP</sequence>
<dbReference type="Gene3D" id="3.30.470.20">
    <property type="entry name" value="ATP-grasp fold, B domain"/>
    <property type="match status" value="1"/>
</dbReference>